<dbReference type="GO" id="GO:0006097">
    <property type="term" value="P:glyoxylate cycle"/>
    <property type="evidence" value="ECO:0007669"/>
    <property type="project" value="UniProtKB-KW"/>
</dbReference>
<dbReference type="CDD" id="cd00727">
    <property type="entry name" value="malate_synt_A"/>
    <property type="match status" value="1"/>
</dbReference>
<feature type="domain" description="Malate synthase TIM barrel" evidence="10">
    <location>
        <begin position="171"/>
        <end position="415"/>
    </location>
</feature>
<reference evidence="13 14" key="1">
    <citation type="journal article" date="2021" name="Sci. Rep.">
        <title>Genome sequencing of the multicellular alga Astrephomene provides insights into convergent evolution of germ-soma differentiation.</title>
        <authorList>
            <person name="Yamashita S."/>
            <person name="Yamamoto K."/>
            <person name="Matsuzaki R."/>
            <person name="Suzuki S."/>
            <person name="Yamaguchi H."/>
            <person name="Hirooka S."/>
            <person name="Minakuchi Y."/>
            <person name="Miyagishima S."/>
            <person name="Kawachi M."/>
            <person name="Toyoda A."/>
            <person name="Nozaki H."/>
        </authorList>
    </citation>
    <scope>NUCLEOTIDE SEQUENCE [LARGE SCALE GENOMIC DNA]</scope>
    <source>
        <strain evidence="13 14">NIES-4017</strain>
    </source>
</reference>
<evidence type="ECO:0000256" key="7">
    <source>
        <dbReference type="ARBA" id="ARBA00047918"/>
    </source>
</evidence>
<dbReference type="Gene3D" id="1.20.1220.12">
    <property type="entry name" value="Malate synthase, domain III"/>
    <property type="match status" value="1"/>
</dbReference>
<keyword evidence="14" id="KW-1185">Reference proteome</keyword>
<comment type="similarity">
    <text evidence="2 9">Belongs to the malate synthase family.</text>
</comment>
<feature type="active site" description="Proton acceptor" evidence="8">
    <location>
        <position position="175"/>
    </location>
</feature>
<dbReference type="PANTHER" id="PTHR42902:SF1">
    <property type="entry name" value="MALATE SYNTHASE 1-RELATED"/>
    <property type="match status" value="1"/>
</dbReference>
<dbReference type="EC" id="2.3.3.9" evidence="3 9"/>
<evidence type="ECO:0000256" key="3">
    <source>
        <dbReference type="ARBA" id="ARBA00012636"/>
    </source>
</evidence>
<dbReference type="FunFam" id="1.20.1220.12:FF:000001">
    <property type="entry name" value="Malate synthase"/>
    <property type="match status" value="1"/>
</dbReference>
<dbReference type="InterPro" id="IPR046363">
    <property type="entry name" value="MS_N_TIM-barrel_dom"/>
</dbReference>
<evidence type="ECO:0000313" key="13">
    <source>
        <dbReference type="EMBL" id="GFR42122.1"/>
    </source>
</evidence>
<dbReference type="GO" id="GO:0006099">
    <property type="term" value="P:tricarboxylic acid cycle"/>
    <property type="evidence" value="ECO:0007669"/>
    <property type="project" value="UniProtKB-KW"/>
</dbReference>
<keyword evidence="4 9" id="KW-0329">Glyoxylate bypass</keyword>
<dbReference type="InterPro" id="IPR006252">
    <property type="entry name" value="Malate_synthA"/>
</dbReference>
<evidence type="ECO:0000256" key="8">
    <source>
        <dbReference type="PIRSR" id="PIRSR001363-1"/>
    </source>
</evidence>
<feature type="domain" description="Malate synthase N-terminal" evidence="11">
    <location>
        <begin position="16"/>
        <end position="77"/>
    </location>
</feature>
<name>A0AAD3DJY2_9CHLO</name>
<dbReference type="NCBIfam" id="TIGR01344">
    <property type="entry name" value="malate_syn_A"/>
    <property type="match status" value="1"/>
</dbReference>
<dbReference type="Pfam" id="PF20656">
    <property type="entry name" value="MS_N"/>
    <property type="match status" value="1"/>
</dbReference>
<dbReference type="GO" id="GO:0004474">
    <property type="term" value="F:malate synthase activity"/>
    <property type="evidence" value="ECO:0007669"/>
    <property type="project" value="UniProtKB-EC"/>
</dbReference>
<evidence type="ECO:0000313" key="14">
    <source>
        <dbReference type="Proteomes" id="UP001054857"/>
    </source>
</evidence>
<dbReference type="InterPro" id="IPR011076">
    <property type="entry name" value="Malate_synth_sf"/>
</dbReference>
<evidence type="ECO:0000259" key="11">
    <source>
        <dbReference type="Pfam" id="PF20656"/>
    </source>
</evidence>
<comment type="catalytic activity">
    <reaction evidence="7 9">
        <text>glyoxylate + acetyl-CoA + H2O = (S)-malate + CoA + H(+)</text>
        <dbReference type="Rhea" id="RHEA:18181"/>
        <dbReference type="ChEBI" id="CHEBI:15377"/>
        <dbReference type="ChEBI" id="CHEBI:15378"/>
        <dbReference type="ChEBI" id="CHEBI:15589"/>
        <dbReference type="ChEBI" id="CHEBI:36655"/>
        <dbReference type="ChEBI" id="CHEBI:57287"/>
        <dbReference type="ChEBI" id="CHEBI:57288"/>
        <dbReference type="EC" id="2.3.3.9"/>
    </reaction>
</comment>
<evidence type="ECO:0000256" key="1">
    <source>
        <dbReference type="ARBA" id="ARBA00004757"/>
    </source>
</evidence>
<evidence type="ECO:0000259" key="10">
    <source>
        <dbReference type="Pfam" id="PF01274"/>
    </source>
</evidence>
<accession>A0AAD3DJY2</accession>
<evidence type="ECO:0000256" key="4">
    <source>
        <dbReference type="ARBA" id="ARBA00022435"/>
    </source>
</evidence>
<keyword evidence="6 9" id="KW-0808">Transferase</keyword>
<sequence>MALRTIPGVSMRAIPGVSILAPVAAGHGGILTPPAQEFVATLHRAFNPRRKELLKRRDDRQKELDAGRLPNFLVQTAAIRADPSWRCAPPAPGLVDRRVEITGPVDRKMVINALNSGATQYMADFEDSHAPTWINTLDGHVNMCDAVRRTISYTAPNGKQYKLRTDGKLATLLVRPRGWHLDEAHFMVDGEPCSGSLFDFGLFFYHNARACLDVGLGPYFYLPKMESHLEARLWNDVFNTAQDMVGLPRGTIRATVLIETLLAAFEMEEILYELRDHSAGLNCGRWDYIFSFIKKLRNHKEFVLPDRASVTMTSPFMDAYVRLLIKTCHKRGVHAMGGMAAQIPIKDDPVANDAALAKVRADKQREVTAGHDGTWVAHPALVPVAMEIFNKHMPQPNQLHVRREDVNVTAADLLDVRGGALLAEAGITEKGLRDNMSVGLAYMESWLAGAGCVPIHNLMEDAATAEISRSQLWQWVRHGARTTAGTEITADYVMQLLREELAAQEAKMGAEKFAASKYPLAAQLFSSTITGGPYSDFLTTLCYDHIVTKPDTTRNMDVASLDAAWAASPELVTANSGN</sequence>
<dbReference type="Proteomes" id="UP001054857">
    <property type="component" value="Unassembled WGS sequence"/>
</dbReference>
<proteinExistence type="inferred from homology"/>
<comment type="pathway">
    <text evidence="1 9">Carbohydrate metabolism; glyoxylate cycle; (S)-malate from isocitrate: step 2/2.</text>
</comment>
<evidence type="ECO:0000256" key="5">
    <source>
        <dbReference type="ARBA" id="ARBA00022532"/>
    </source>
</evidence>
<dbReference type="InterPro" id="IPR019830">
    <property type="entry name" value="Malate_synthase_CS"/>
</dbReference>
<dbReference type="EMBL" id="BMAR01000002">
    <property type="protein sequence ID" value="GFR42122.1"/>
    <property type="molecule type" value="Genomic_DNA"/>
</dbReference>
<evidence type="ECO:0000256" key="2">
    <source>
        <dbReference type="ARBA" id="ARBA00006394"/>
    </source>
</evidence>
<dbReference type="AlphaFoldDB" id="A0AAD3DJY2"/>
<dbReference type="FunFam" id="3.20.20.360:FF:000001">
    <property type="entry name" value="Malate synthase"/>
    <property type="match status" value="1"/>
</dbReference>
<comment type="caution">
    <text evidence="13">The sequence shown here is derived from an EMBL/GenBank/DDBJ whole genome shotgun (WGS) entry which is preliminary data.</text>
</comment>
<keyword evidence="5 9" id="KW-0816">Tricarboxylic acid cycle</keyword>
<dbReference type="Gene3D" id="3.20.20.360">
    <property type="entry name" value="Malate synthase, domain 3"/>
    <property type="match status" value="1"/>
</dbReference>
<dbReference type="PANTHER" id="PTHR42902">
    <property type="entry name" value="MALATE SYNTHASE"/>
    <property type="match status" value="1"/>
</dbReference>
<feature type="domain" description="Malate synthase C-terminal" evidence="12">
    <location>
        <begin position="427"/>
        <end position="546"/>
    </location>
</feature>
<dbReference type="Pfam" id="PF01274">
    <property type="entry name" value="MS_TIM-barrel"/>
    <property type="match status" value="1"/>
</dbReference>
<gene>
    <name evidence="13" type="ORF">Agub_g2965</name>
</gene>
<dbReference type="InterPro" id="IPR001465">
    <property type="entry name" value="Malate_synthase_TIM"/>
</dbReference>
<dbReference type="PROSITE" id="PS00510">
    <property type="entry name" value="MALATE_SYNTHASE"/>
    <property type="match status" value="1"/>
</dbReference>
<organism evidence="13 14">
    <name type="scientific">Astrephomene gubernaculifera</name>
    <dbReference type="NCBI Taxonomy" id="47775"/>
    <lineage>
        <taxon>Eukaryota</taxon>
        <taxon>Viridiplantae</taxon>
        <taxon>Chlorophyta</taxon>
        <taxon>core chlorophytes</taxon>
        <taxon>Chlorophyceae</taxon>
        <taxon>CS clade</taxon>
        <taxon>Chlamydomonadales</taxon>
        <taxon>Astrephomenaceae</taxon>
        <taxon>Astrephomene</taxon>
    </lineage>
</organism>
<dbReference type="InterPro" id="IPR044856">
    <property type="entry name" value="Malate_synth_C_sf"/>
</dbReference>
<dbReference type="InterPro" id="IPR048356">
    <property type="entry name" value="MS_N"/>
</dbReference>
<evidence type="ECO:0000256" key="9">
    <source>
        <dbReference type="RuleBase" id="RU000555"/>
    </source>
</evidence>
<evidence type="ECO:0000259" key="12">
    <source>
        <dbReference type="Pfam" id="PF20659"/>
    </source>
</evidence>
<dbReference type="InterPro" id="IPR048355">
    <property type="entry name" value="MS_C"/>
</dbReference>
<feature type="active site" description="Proton donor" evidence="8">
    <location>
        <position position="461"/>
    </location>
</feature>
<dbReference type="PIRSF" id="PIRSF001363">
    <property type="entry name" value="Malate_synth"/>
    <property type="match status" value="1"/>
</dbReference>
<evidence type="ECO:0000256" key="6">
    <source>
        <dbReference type="ARBA" id="ARBA00022679"/>
    </source>
</evidence>
<dbReference type="SUPFAM" id="SSF51645">
    <property type="entry name" value="Malate synthase G"/>
    <property type="match status" value="1"/>
</dbReference>
<dbReference type="GO" id="GO:0005737">
    <property type="term" value="C:cytoplasm"/>
    <property type="evidence" value="ECO:0007669"/>
    <property type="project" value="TreeGrafter"/>
</dbReference>
<protein>
    <recommendedName>
        <fullName evidence="3 9">Malate synthase</fullName>
        <ecNumber evidence="3 9">2.3.3.9</ecNumber>
    </recommendedName>
</protein>
<dbReference type="Pfam" id="PF20659">
    <property type="entry name" value="MS_C"/>
    <property type="match status" value="1"/>
</dbReference>